<dbReference type="PANTHER" id="PTHR43133:SF8">
    <property type="entry name" value="RNA POLYMERASE SIGMA FACTOR HI_1459-RELATED"/>
    <property type="match status" value="1"/>
</dbReference>
<dbReference type="InterPro" id="IPR036388">
    <property type="entry name" value="WH-like_DNA-bd_sf"/>
</dbReference>
<protein>
    <recommendedName>
        <fullName evidence="9">RNA polymerase ECF-type sigma factor</fullName>
    </recommendedName>
</protein>
<dbReference type="Pfam" id="PF04542">
    <property type="entry name" value="Sigma70_r2"/>
    <property type="match status" value="1"/>
</dbReference>
<dbReference type="Gene3D" id="1.10.10.10">
    <property type="entry name" value="Winged helix-like DNA-binding domain superfamily/Winged helix DNA-binding domain"/>
    <property type="match status" value="1"/>
</dbReference>
<gene>
    <name evidence="8" type="ORF">AVDCRST_MAG13-3895</name>
</gene>
<accession>A0A6J4TPJ4</accession>
<dbReference type="InterPro" id="IPR014284">
    <property type="entry name" value="RNA_pol_sigma-70_dom"/>
</dbReference>
<comment type="similarity">
    <text evidence="1">Belongs to the sigma-70 factor family. ECF subfamily.</text>
</comment>
<dbReference type="SUPFAM" id="SSF88659">
    <property type="entry name" value="Sigma3 and sigma4 domains of RNA polymerase sigma factors"/>
    <property type="match status" value="1"/>
</dbReference>
<feature type="domain" description="RNA polymerase sigma-70 region 2" evidence="6">
    <location>
        <begin position="27"/>
        <end position="93"/>
    </location>
</feature>
<dbReference type="NCBIfam" id="TIGR02937">
    <property type="entry name" value="sigma70-ECF"/>
    <property type="match status" value="1"/>
</dbReference>
<keyword evidence="2" id="KW-0805">Transcription regulation</keyword>
<evidence type="ECO:0000256" key="2">
    <source>
        <dbReference type="ARBA" id="ARBA00023015"/>
    </source>
</evidence>
<dbReference type="GO" id="GO:0006352">
    <property type="term" value="P:DNA-templated transcription initiation"/>
    <property type="evidence" value="ECO:0007669"/>
    <property type="project" value="InterPro"/>
</dbReference>
<evidence type="ECO:0000256" key="3">
    <source>
        <dbReference type="ARBA" id="ARBA00023082"/>
    </source>
</evidence>
<dbReference type="InterPro" id="IPR013325">
    <property type="entry name" value="RNA_pol_sigma_r2"/>
</dbReference>
<organism evidence="8">
    <name type="scientific">uncultured Solirubrobacteraceae bacterium</name>
    <dbReference type="NCBI Taxonomy" id="1162706"/>
    <lineage>
        <taxon>Bacteria</taxon>
        <taxon>Bacillati</taxon>
        <taxon>Actinomycetota</taxon>
        <taxon>Thermoleophilia</taxon>
        <taxon>Solirubrobacterales</taxon>
        <taxon>Solirubrobacteraceae</taxon>
        <taxon>environmental samples</taxon>
    </lineage>
</organism>
<dbReference type="Pfam" id="PF08281">
    <property type="entry name" value="Sigma70_r4_2"/>
    <property type="match status" value="1"/>
</dbReference>
<proteinExistence type="inferred from homology"/>
<feature type="domain" description="RNA polymerase sigma factor 70 region 4 type 2" evidence="7">
    <location>
        <begin position="128"/>
        <end position="177"/>
    </location>
</feature>
<dbReference type="InterPro" id="IPR013324">
    <property type="entry name" value="RNA_pol_sigma_r3/r4-like"/>
</dbReference>
<dbReference type="SUPFAM" id="SSF88946">
    <property type="entry name" value="Sigma2 domain of RNA polymerase sigma factors"/>
    <property type="match status" value="1"/>
</dbReference>
<dbReference type="InterPro" id="IPR039425">
    <property type="entry name" value="RNA_pol_sigma-70-like"/>
</dbReference>
<evidence type="ECO:0000313" key="8">
    <source>
        <dbReference type="EMBL" id="CAA9527831.1"/>
    </source>
</evidence>
<evidence type="ECO:0008006" key="9">
    <source>
        <dbReference type="Google" id="ProtNLM"/>
    </source>
</evidence>
<evidence type="ECO:0000256" key="5">
    <source>
        <dbReference type="ARBA" id="ARBA00023163"/>
    </source>
</evidence>
<keyword evidence="3" id="KW-0731">Sigma factor</keyword>
<dbReference type="CDD" id="cd06171">
    <property type="entry name" value="Sigma70_r4"/>
    <property type="match status" value="1"/>
</dbReference>
<evidence type="ECO:0000256" key="1">
    <source>
        <dbReference type="ARBA" id="ARBA00010641"/>
    </source>
</evidence>
<dbReference type="InterPro" id="IPR007627">
    <property type="entry name" value="RNA_pol_sigma70_r2"/>
</dbReference>
<keyword evidence="4" id="KW-0238">DNA-binding</keyword>
<dbReference type="GO" id="GO:0016987">
    <property type="term" value="F:sigma factor activity"/>
    <property type="evidence" value="ECO:0007669"/>
    <property type="project" value="UniProtKB-KW"/>
</dbReference>
<reference evidence="8" key="1">
    <citation type="submission" date="2020-02" db="EMBL/GenBank/DDBJ databases">
        <authorList>
            <person name="Meier V. D."/>
        </authorList>
    </citation>
    <scope>NUCLEOTIDE SEQUENCE</scope>
    <source>
        <strain evidence="8">AVDCRST_MAG13</strain>
    </source>
</reference>
<dbReference type="PANTHER" id="PTHR43133">
    <property type="entry name" value="RNA POLYMERASE ECF-TYPE SIGMA FACTO"/>
    <property type="match status" value="1"/>
</dbReference>
<dbReference type="GO" id="GO:0003677">
    <property type="term" value="F:DNA binding"/>
    <property type="evidence" value="ECO:0007669"/>
    <property type="project" value="UniProtKB-KW"/>
</dbReference>
<evidence type="ECO:0000259" key="6">
    <source>
        <dbReference type="Pfam" id="PF04542"/>
    </source>
</evidence>
<dbReference type="AlphaFoldDB" id="A0A6J4TPJ4"/>
<dbReference type="EMBL" id="CADCVO010000600">
    <property type="protein sequence ID" value="CAA9527831.1"/>
    <property type="molecule type" value="Genomic_DNA"/>
</dbReference>
<dbReference type="InterPro" id="IPR013249">
    <property type="entry name" value="RNA_pol_sigma70_r4_t2"/>
</dbReference>
<evidence type="ECO:0000259" key="7">
    <source>
        <dbReference type="Pfam" id="PF08281"/>
    </source>
</evidence>
<dbReference type="Gene3D" id="1.10.1740.10">
    <property type="match status" value="1"/>
</dbReference>
<evidence type="ECO:0000256" key="4">
    <source>
        <dbReference type="ARBA" id="ARBA00023125"/>
    </source>
</evidence>
<sequence>MALANDSRTDDALLAAAARDPAAFGAFYARHEVAVLAFFRRRAGSPELAADLTAETFAAALQGARRFRPGGPPAVAWLFGIAHHKLASSRRRGRVEDRARRRLRMEPVVLEDDDLARIEERTEGVDAEALLAGLPAPQRDAIRARVLQERSYDEIARELRCSQQVVRQRVARGLARLRTTMGEDPR</sequence>
<name>A0A6J4TPJ4_9ACTN</name>
<keyword evidence="5" id="KW-0804">Transcription</keyword>